<evidence type="ECO:0000313" key="2">
    <source>
        <dbReference type="Proteomes" id="UP000805193"/>
    </source>
</evidence>
<proteinExistence type="predicted"/>
<reference evidence="1 2" key="1">
    <citation type="journal article" date="2020" name="Cell">
        <title>Large-Scale Comparative Analyses of Tick Genomes Elucidate Their Genetic Diversity and Vector Capacities.</title>
        <authorList>
            <consortium name="Tick Genome and Microbiome Consortium (TIGMIC)"/>
            <person name="Jia N."/>
            <person name="Wang J."/>
            <person name="Shi W."/>
            <person name="Du L."/>
            <person name="Sun Y."/>
            <person name="Zhan W."/>
            <person name="Jiang J.F."/>
            <person name="Wang Q."/>
            <person name="Zhang B."/>
            <person name="Ji P."/>
            <person name="Bell-Sakyi L."/>
            <person name="Cui X.M."/>
            <person name="Yuan T.T."/>
            <person name="Jiang B.G."/>
            <person name="Yang W.F."/>
            <person name="Lam T.T."/>
            <person name="Chang Q.C."/>
            <person name="Ding S.J."/>
            <person name="Wang X.J."/>
            <person name="Zhu J.G."/>
            <person name="Ruan X.D."/>
            <person name="Zhao L."/>
            <person name="Wei J.T."/>
            <person name="Ye R.Z."/>
            <person name="Que T.C."/>
            <person name="Du C.H."/>
            <person name="Zhou Y.H."/>
            <person name="Cheng J.X."/>
            <person name="Dai P.F."/>
            <person name="Guo W.B."/>
            <person name="Han X.H."/>
            <person name="Huang E.J."/>
            <person name="Li L.F."/>
            <person name="Wei W."/>
            <person name="Gao Y.C."/>
            <person name="Liu J.Z."/>
            <person name="Shao H.Z."/>
            <person name="Wang X."/>
            <person name="Wang C.C."/>
            <person name="Yang T.C."/>
            <person name="Huo Q.B."/>
            <person name="Li W."/>
            <person name="Chen H.Y."/>
            <person name="Chen S.E."/>
            <person name="Zhou L.G."/>
            <person name="Ni X.B."/>
            <person name="Tian J.H."/>
            <person name="Sheng Y."/>
            <person name="Liu T."/>
            <person name="Pan Y.S."/>
            <person name="Xia L.Y."/>
            <person name="Li J."/>
            <person name="Zhao F."/>
            <person name="Cao W.C."/>
        </authorList>
    </citation>
    <scope>NUCLEOTIDE SEQUENCE [LARGE SCALE GENOMIC DNA]</scope>
    <source>
        <strain evidence="1">Iper-2018</strain>
    </source>
</reference>
<evidence type="ECO:0000313" key="1">
    <source>
        <dbReference type="EMBL" id="KAG0422001.1"/>
    </source>
</evidence>
<dbReference type="EMBL" id="JABSTQ010010286">
    <property type="protein sequence ID" value="KAG0422001.1"/>
    <property type="molecule type" value="Genomic_DNA"/>
</dbReference>
<name>A0AC60PM31_IXOPE</name>
<keyword evidence="2" id="KW-1185">Reference proteome</keyword>
<organism evidence="1 2">
    <name type="scientific">Ixodes persulcatus</name>
    <name type="common">Taiga tick</name>
    <dbReference type="NCBI Taxonomy" id="34615"/>
    <lineage>
        <taxon>Eukaryota</taxon>
        <taxon>Metazoa</taxon>
        <taxon>Ecdysozoa</taxon>
        <taxon>Arthropoda</taxon>
        <taxon>Chelicerata</taxon>
        <taxon>Arachnida</taxon>
        <taxon>Acari</taxon>
        <taxon>Parasitiformes</taxon>
        <taxon>Ixodida</taxon>
        <taxon>Ixodoidea</taxon>
        <taxon>Ixodidae</taxon>
        <taxon>Ixodinae</taxon>
        <taxon>Ixodes</taxon>
    </lineage>
</organism>
<comment type="caution">
    <text evidence="1">The sequence shown here is derived from an EMBL/GenBank/DDBJ whole genome shotgun (WGS) entry which is preliminary data.</text>
</comment>
<feature type="non-terminal residue" evidence="1">
    <location>
        <position position="1"/>
    </location>
</feature>
<accession>A0AC60PM31</accession>
<sequence length="256" mass="29145">VQTFFPYTNAACQTSQWKPKEAHPEDSCDELGKPDASREDPGAEHDNDYVPSEEYRESVHSNYCKLCTLGPKPGTEGYTEWMEDHRPMRKIAMMQRKAPAKCFKPNEADDPEKQLGLTKGEELDGYRLLGVSCIEALSKALKAAGEPPAFWPHKPAFSKEIAREMVPLYNLLSQRDLLERCSRMKTQNSNDSFNTLVWKRCPQALLLPIRGISPYKQLQEDLCKVQEWSVINRLPLKTAKCSVMLVTTTRQPLLQT</sequence>
<gene>
    <name evidence="1" type="ORF">HPB47_002145</name>
</gene>
<protein>
    <submittedName>
        <fullName evidence="1">Uncharacterized protein</fullName>
    </submittedName>
</protein>
<dbReference type="Proteomes" id="UP000805193">
    <property type="component" value="Unassembled WGS sequence"/>
</dbReference>